<reference evidence="2 3" key="1">
    <citation type="journal article" date="2014" name="Genome Announc.">
        <title>Genome Sequence and Methylome of Soil Bacterium Gemmatirosa kalamazoonensis KBS708T, a Member of the Rarely Cultivated Gemmatimonadetes Phylum.</title>
        <authorList>
            <person name="Debruyn J.M."/>
            <person name="Radosevich M."/>
            <person name="Wommack K.E."/>
            <person name="Polson S.W."/>
            <person name="Hauser L.J."/>
            <person name="Fawaz M.N."/>
            <person name="Korlach J."/>
            <person name="Tsai Y.C."/>
        </authorList>
    </citation>
    <scope>NUCLEOTIDE SEQUENCE [LARGE SCALE GENOMIC DNA]</scope>
    <source>
        <strain evidence="2 3">KBS708</strain>
        <plasmid evidence="3">Plasmid 1</plasmid>
    </source>
</reference>
<dbReference type="HOGENOM" id="CLU_120900_2_0_0"/>
<dbReference type="Pfam" id="PF12867">
    <property type="entry name" value="DinB_2"/>
    <property type="match status" value="1"/>
</dbReference>
<dbReference type="OrthoDB" id="119432at2"/>
<feature type="domain" description="DinB-like" evidence="1">
    <location>
        <begin position="14"/>
        <end position="124"/>
    </location>
</feature>
<keyword evidence="3" id="KW-1185">Reference proteome</keyword>
<organism evidence="2 3">
    <name type="scientific">Gemmatirosa kalamazoonensis</name>
    <dbReference type="NCBI Taxonomy" id="861299"/>
    <lineage>
        <taxon>Bacteria</taxon>
        <taxon>Pseudomonadati</taxon>
        <taxon>Gemmatimonadota</taxon>
        <taxon>Gemmatimonadia</taxon>
        <taxon>Gemmatimonadales</taxon>
        <taxon>Gemmatimonadaceae</taxon>
        <taxon>Gemmatirosa</taxon>
    </lineage>
</organism>
<dbReference type="SUPFAM" id="SSF109854">
    <property type="entry name" value="DinB/YfiT-like putative metalloenzymes"/>
    <property type="match status" value="1"/>
</dbReference>
<sequence length="148" mass="16041">MRDMLATRWNEIGDKVVQLAEAVPEAAYERRPAPDVRTFAEQLRHLAFWNLYARDALRGASPDGEANELPRDAYPDKAAVLAAVRDSFRGVGDEIARGDARAVDAPSLDTMVSFLEHAGEHYGQLAVYARLAGVVPPASRAAPAEALA</sequence>
<dbReference type="InParanoid" id="W0RQF1"/>
<dbReference type="AlphaFoldDB" id="W0RQF1"/>
<evidence type="ECO:0000259" key="1">
    <source>
        <dbReference type="Pfam" id="PF12867"/>
    </source>
</evidence>
<dbReference type="RefSeq" id="WP_025414272.1">
    <property type="nucleotide sequence ID" value="NZ_CP007129.1"/>
</dbReference>
<keyword evidence="2" id="KW-0614">Plasmid</keyword>
<dbReference type="KEGG" id="gba:J421_5421"/>
<name>W0RQF1_9BACT</name>
<evidence type="ECO:0000313" key="3">
    <source>
        <dbReference type="Proteomes" id="UP000019151"/>
    </source>
</evidence>
<dbReference type="InterPro" id="IPR034660">
    <property type="entry name" value="DinB/YfiT-like"/>
</dbReference>
<protein>
    <submittedName>
        <fullName evidence="2">DinB-like domain protein</fullName>
    </submittedName>
</protein>
<accession>W0RQF1</accession>
<dbReference type="EMBL" id="CP007129">
    <property type="protein sequence ID" value="AHG92956.1"/>
    <property type="molecule type" value="Genomic_DNA"/>
</dbReference>
<dbReference type="InterPro" id="IPR024775">
    <property type="entry name" value="DinB-like"/>
</dbReference>
<evidence type="ECO:0000313" key="2">
    <source>
        <dbReference type="EMBL" id="AHG92956.1"/>
    </source>
</evidence>
<geneLocation type="plasmid" evidence="2 3">
    <name>1</name>
</geneLocation>
<gene>
    <name evidence="2" type="ORF">J421_5421</name>
</gene>
<proteinExistence type="predicted"/>
<dbReference type="Proteomes" id="UP000019151">
    <property type="component" value="Plasmid 1"/>
</dbReference>
<dbReference type="Gene3D" id="1.20.120.450">
    <property type="entry name" value="dinb family like domain"/>
    <property type="match status" value="1"/>
</dbReference>